<dbReference type="Pfam" id="PF04488">
    <property type="entry name" value="Gly_transf_sug"/>
    <property type="match status" value="1"/>
</dbReference>
<dbReference type="InterPro" id="IPR051706">
    <property type="entry name" value="Glycosyltransferase_domain"/>
</dbReference>
<evidence type="ECO:0000256" key="1">
    <source>
        <dbReference type="ARBA" id="ARBA00022679"/>
    </source>
</evidence>
<dbReference type="SUPFAM" id="SSF53448">
    <property type="entry name" value="Nucleotide-diphospho-sugar transferases"/>
    <property type="match status" value="1"/>
</dbReference>
<dbReference type="InterPro" id="IPR029044">
    <property type="entry name" value="Nucleotide-diphossugar_trans"/>
</dbReference>
<proteinExistence type="predicted"/>
<evidence type="ECO:0000313" key="3">
    <source>
        <dbReference type="Proteomes" id="UP001597440"/>
    </source>
</evidence>
<dbReference type="Proteomes" id="UP001597440">
    <property type="component" value="Unassembled WGS sequence"/>
</dbReference>
<evidence type="ECO:0000313" key="2">
    <source>
        <dbReference type="EMBL" id="MFD2553286.1"/>
    </source>
</evidence>
<dbReference type="EMBL" id="JBHULD010000004">
    <property type="protein sequence ID" value="MFD2553286.1"/>
    <property type="molecule type" value="Genomic_DNA"/>
</dbReference>
<protein>
    <submittedName>
        <fullName evidence="2">Glycosyltransferase family 32 protein</fullName>
    </submittedName>
</protein>
<reference evidence="3" key="1">
    <citation type="journal article" date="2019" name="Int. J. Syst. Evol. Microbiol.">
        <title>The Global Catalogue of Microorganisms (GCM) 10K type strain sequencing project: providing services to taxonomists for standard genome sequencing and annotation.</title>
        <authorList>
            <consortium name="The Broad Institute Genomics Platform"/>
            <consortium name="The Broad Institute Genome Sequencing Center for Infectious Disease"/>
            <person name="Wu L."/>
            <person name="Ma J."/>
        </authorList>
    </citation>
    <scope>NUCLEOTIDE SEQUENCE [LARGE SCALE GENOMIC DNA]</scope>
    <source>
        <strain evidence="3">KCTC 52298</strain>
    </source>
</reference>
<sequence length="253" mass="29887">MIPKIIHFCWYGGAGYSETIRKCINSWEANLPGYEIRRWDESNTPFDEMPFLKILYKQKRWAFIADYMRLYAIFKHGGIYLDTDVEVIKTFDHLLGAKSFIAFQTEIGVSKFPFNTAVIGCEKGNAFVEDCLRETEKLQRMKYHPMAAPNVSSDILLGKYGVSTYETQQLEDVLVLTKDYFYPFSWMESYHESCLTDNTIAIHWWEDSWGARKRNLAHYWTSISRKIQRTPLILKSRIAYMFKKEGDFYLYKK</sequence>
<dbReference type="PANTHER" id="PTHR32385:SF15">
    <property type="entry name" value="INOSITOL PHOSPHOCERAMIDE MANNOSYLTRANSFERASE 1"/>
    <property type="match status" value="1"/>
</dbReference>
<dbReference type="Gene3D" id="3.90.550.20">
    <property type="match status" value="1"/>
</dbReference>
<comment type="caution">
    <text evidence="2">The sequence shown here is derived from an EMBL/GenBank/DDBJ whole genome shotgun (WGS) entry which is preliminary data.</text>
</comment>
<name>A0ABW5KWT8_9SPHI</name>
<gene>
    <name evidence="2" type="ORF">ACFSQW_02700</name>
</gene>
<dbReference type="RefSeq" id="WP_210355328.1">
    <property type="nucleotide sequence ID" value="NZ_JAEQMU010000004.1"/>
</dbReference>
<keyword evidence="3" id="KW-1185">Reference proteome</keyword>
<keyword evidence="1" id="KW-0808">Transferase</keyword>
<accession>A0ABW5KWT8</accession>
<dbReference type="PANTHER" id="PTHR32385">
    <property type="entry name" value="MANNOSYL PHOSPHORYLINOSITOL CERAMIDE SYNTHASE"/>
    <property type="match status" value="1"/>
</dbReference>
<organism evidence="2 3">
    <name type="scientific">Sphingobacterium tabacisoli</name>
    <dbReference type="NCBI Taxonomy" id="2044855"/>
    <lineage>
        <taxon>Bacteria</taxon>
        <taxon>Pseudomonadati</taxon>
        <taxon>Bacteroidota</taxon>
        <taxon>Sphingobacteriia</taxon>
        <taxon>Sphingobacteriales</taxon>
        <taxon>Sphingobacteriaceae</taxon>
        <taxon>Sphingobacterium</taxon>
    </lineage>
</organism>
<dbReference type="InterPro" id="IPR007577">
    <property type="entry name" value="GlycoTrfase_DXD_sugar-bd_CS"/>
</dbReference>